<dbReference type="AlphaFoldDB" id="A0A7X6DJ07"/>
<name>A0A7X6DJ07_9BURK</name>
<keyword evidence="2" id="KW-1185">Reference proteome</keyword>
<dbReference type="EMBL" id="VTOX01000008">
    <property type="protein sequence ID" value="NKE68069.1"/>
    <property type="molecule type" value="Genomic_DNA"/>
</dbReference>
<dbReference type="RefSeq" id="WP_168109194.1">
    <property type="nucleotide sequence ID" value="NZ_VTOX01000008.1"/>
</dbReference>
<evidence type="ECO:0000313" key="2">
    <source>
        <dbReference type="Proteomes" id="UP000521868"/>
    </source>
</evidence>
<evidence type="ECO:0000313" key="1">
    <source>
        <dbReference type="EMBL" id="NKE68069.1"/>
    </source>
</evidence>
<dbReference type="Proteomes" id="UP000521868">
    <property type="component" value="Unassembled WGS sequence"/>
</dbReference>
<protein>
    <submittedName>
        <fullName evidence="1">Uncharacterized protein</fullName>
    </submittedName>
</protein>
<gene>
    <name evidence="1" type="ORF">RAMLITH_19785</name>
</gene>
<reference evidence="1 2" key="1">
    <citation type="journal article" date="2020" name="Nature">
        <title>Bacterial chemolithoautotrophy via manganese oxidation.</title>
        <authorList>
            <person name="Yu H."/>
            <person name="Leadbetter J.R."/>
        </authorList>
    </citation>
    <scope>NUCLEOTIDE SEQUENCE [LARGE SCALE GENOMIC DNA]</scope>
    <source>
        <strain evidence="1 2">RBP-1</strain>
    </source>
</reference>
<accession>A0A7X6DJ07</accession>
<organism evidence="1 2">
    <name type="scientific">Ramlibacter lithotrophicus</name>
    <dbReference type="NCBI Taxonomy" id="2606681"/>
    <lineage>
        <taxon>Bacteria</taxon>
        <taxon>Pseudomonadati</taxon>
        <taxon>Pseudomonadota</taxon>
        <taxon>Betaproteobacteria</taxon>
        <taxon>Burkholderiales</taxon>
        <taxon>Comamonadaceae</taxon>
        <taxon>Ramlibacter</taxon>
    </lineage>
</organism>
<sequence>MEASTTEGPGAAQEVFERLEAAVFQRYDQKGVPGVVRLLQTLQKWVGLFTAFGQEDGRDLDAIATRKLLERLAAPQAGSTWAREQLAEDQRRFDESTLRLLLDELELLHEHHGMARMLSADPVLSLMAVSGADATDPVEANKAASRALHQYLEQLRAARCAVGDSWWTRY</sequence>
<comment type="caution">
    <text evidence="1">The sequence shown here is derived from an EMBL/GenBank/DDBJ whole genome shotgun (WGS) entry which is preliminary data.</text>
</comment>
<proteinExistence type="predicted"/>